<reference evidence="3" key="1">
    <citation type="submission" date="2021-04" db="EMBL/GenBank/DDBJ databases">
        <title>Pseudonocardia sp. nov., isolated from sandy soil of mangrove forest.</title>
        <authorList>
            <person name="Zan Z."/>
            <person name="Huang R."/>
            <person name="Liu W."/>
        </authorList>
    </citation>
    <scope>NUCLEOTIDE SEQUENCE</scope>
    <source>
        <strain evidence="3">S2-4</strain>
    </source>
</reference>
<feature type="region of interest" description="Disordered" evidence="1">
    <location>
        <begin position="326"/>
        <end position="351"/>
    </location>
</feature>
<dbReference type="InterPro" id="IPR051448">
    <property type="entry name" value="CdaR-like_regulators"/>
</dbReference>
<dbReference type="RefSeq" id="WP_252437620.1">
    <property type="nucleotide sequence ID" value="NZ_JAGSOV010000023.1"/>
</dbReference>
<evidence type="ECO:0000313" key="3">
    <source>
        <dbReference type="EMBL" id="MCO1655654.1"/>
    </source>
</evidence>
<keyword evidence="4" id="KW-1185">Reference proteome</keyword>
<feature type="compositionally biased region" description="Basic and acidic residues" evidence="1">
    <location>
        <begin position="326"/>
        <end position="335"/>
    </location>
</feature>
<proteinExistence type="predicted"/>
<accession>A0ABT0ZYH0</accession>
<feature type="compositionally biased region" description="Low complexity" evidence="1">
    <location>
        <begin position="336"/>
        <end position="351"/>
    </location>
</feature>
<gene>
    <name evidence="3" type="ORF">KDL28_11390</name>
</gene>
<dbReference type="Gene3D" id="1.10.10.2840">
    <property type="entry name" value="PucR C-terminal helix-turn-helix domain"/>
    <property type="match status" value="1"/>
</dbReference>
<sequence>MQHAGSARPRTSLGRILDDLGSTLLDLAHGDPDRHADIGGVVIHDPLDRPVLPPRALVLGVGVEAPDQVVALLRRLGTEGAAALVLRAPVPLTAQVRTAADATGVAVIGLSRGAPWGHLGEMLRSLLAEGDIGVAEPESLGGLPSGDLFAVANAIAALLDAPVTIEDRSSRVLAFSGRQDEADPARVETILGRQVPERVSRILRERGVFRELLRGDRPVSIDPVPDAEGRLSLPRVAIAVRAGDEVLGSIWAAVPGPMSRERTEALRDAAKLVALHLLRVRAGADVQRRLRSDLLSSALEGGAGAGEALGRLGLAGRPLLVLGVALDDRGPRPDGDTGATGPTGADGTDAATTQDRQRLADAFAMHLSAVHPRSAVAAIGTATYGLLPVTGTAAKADTGALRTLQDFLDRVGDRLPAIAAVGPVAPDLSGLAHSRSCVDRVLRVLREGRPGRRLGRLDELQGEALILEMRDLAAARGDAPTGALARLIDYDRHHRGNLVETLRAWLDAFGDVVAAADAAFVHQNTFRYRLRRVVEVGGIDLDDPDQRFAAMLQLRVLHAASPPDPPFRS</sequence>
<feature type="domain" description="PucR C-terminal helix-turn-helix" evidence="2">
    <location>
        <begin position="498"/>
        <end position="556"/>
    </location>
</feature>
<organism evidence="3 4">
    <name type="scientific">Pseudonocardia humida</name>
    <dbReference type="NCBI Taxonomy" id="2800819"/>
    <lineage>
        <taxon>Bacteria</taxon>
        <taxon>Bacillati</taxon>
        <taxon>Actinomycetota</taxon>
        <taxon>Actinomycetes</taxon>
        <taxon>Pseudonocardiales</taxon>
        <taxon>Pseudonocardiaceae</taxon>
        <taxon>Pseudonocardia</taxon>
    </lineage>
</organism>
<dbReference type="PANTHER" id="PTHR33744">
    <property type="entry name" value="CARBOHYDRATE DIACID REGULATOR"/>
    <property type="match status" value="1"/>
</dbReference>
<protein>
    <submittedName>
        <fullName evidence="3">Helix-turn-helix domain-containing protein</fullName>
    </submittedName>
</protein>
<evidence type="ECO:0000259" key="2">
    <source>
        <dbReference type="Pfam" id="PF13556"/>
    </source>
</evidence>
<dbReference type="InterPro" id="IPR025736">
    <property type="entry name" value="PucR_C-HTH_dom"/>
</dbReference>
<dbReference type="EMBL" id="JAGSOV010000023">
    <property type="protein sequence ID" value="MCO1655654.1"/>
    <property type="molecule type" value="Genomic_DNA"/>
</dbReference>
<evidence type="ECO:0000256" key="1">
    <source>
        <dbReference type="SAM" id="MobiDB-lite"/>
    </source>
</evidence>
<name>A0ABT0ZYH0_9PSEU</name>
<dbReference type="Proteomes" id="UP001165283">
    <property type="component" value="Unassembled WGS sequence"/>
</dbReference>
<dbReference type="InterPro" id="IPR042070">
    <property type="entry name" value="PucR_C-HTH_sf"/>
</dbReference>
<evidence type="ECO:0000313" key="4">
    <source>
        <dbReference type="Proteomes" id="UP001165283"/>
    </source>
</evidence>
<dbReference type="PANTHER" id="PTHR33744:SF17">
    <property type="entry name" value="CONSERVED PROTEIN"/>
    <property type="match status" value="1"/>
</dbReference>
<dbReference type="Pfam" id="PF13556">
    <property type="entry name" value="HTH_30"/>
    <property type="match status" value="1"/>
</dbReference>
<comment type="caution">
    <text evidence="3">The sequence shown here is derived from an EMBL/GenBank/DDBJ whole genome shotgun (WGS) entry which is preliminary data.</text>
</comment>